<evidence type="ECO:0000313" key="5">
    <source>
        <dbReference type="Proteomes" id="UP000253083"/>
    </source>
</evidence>
<evidence type="ECO:0000259" key="3">
    <source>
        <dbReference type="Pfam" id="PF12740"/>
    </source>
</evidence>
<dbReference type="Pfam" id="PF12740">
    <property type="entry name" value="PETase"/>
    <property type="match status" value="1"/>
</dbReference>
<dbReference type="InterPro" id="IPR041127">
    <property type="entry name" value="PET_hydrolase/cutinase-like"/>
</dbReference>
<keyword evidence="1 4" id="KW-0378">Hydrolase</keyword>
<dbReference type="AlphaFoldDB" id="A0A395JKK8"/>
<accession>A0A395JKK8</accession>
<dbReference type="RefSeq" id="WP_113954023.1">
    <property type="nucleotide sequence ID" value="NZ_QNRT01000002.1"/>
</dbReference>
<reference evidence="4 5" key="1">
    <citation type="submission" date="2018-06" db="EMBL/GenBank/DDBJ databases">
        <title>Genomic Encyclopedia of Type Strains, Phase IV (KMG-IV): sequencing the most valuable type-strain genomes for metagenomic binning, comparative biology and taxonomic classification.</title>
        <authorList>
            <person name="Goeker M."/>
        </authorList>
    </citation>
    <scope>NUCLEOTIDE SEQUENCE [LARGE SCALE GENOMIC DNA]</scope>
    <source>
        <strain evidence="4 5">DSM 24032</strain>
    </source>
</reference>
<dbReference type="GO" id="GO:0052689">
    <property type="term" value="F:carboxylic ester hydrolase activity"/>
    <property type="evidence" value="ECO:0007669"/>
    <property type="project" value="UniProtKB-ARBA"/>
</dbReference>
<gene>
    <name evidence="4" type="ORF">DFR28_102660</name>
</gene>
<dbReference type="PANTHER" id="PTHR22946">
    <property type="entry name" value="DIENELACTONE HYDROLASE DOMAIN-CONTAINING PROTEIN-RELATED"/>
    <property type="match status" value="1"/>
</dbReference>
<keyword evidence="5" id="KW-1185">Reference proteome</keyword>
<sequence length="386" mass="42457">MKILKIIAKWTLLFWTVVGVVVAGIWWLNAPENFAENSQSEARLNQVDYAVEQLDLKIIDAGRPTPAMAKFKGDDKRTLNGTVWLPKGESSGHPLIVYSHGFGGNQKESSHVTKYLAGIGYVVAAVDFPLSNTRSPAGIPQLLDVVNQPADVRAVIDHVLALNEDPNSELYQRIDSSNIGAMGLSLGGLTTALAAFHPDLMDKRIKAAVMMAPPLEAFSDQFFNRNVEVASLLISGSMDRVVPEPANATQVRDRHPNGWFLSMDKGTHLGFADISNPIRWMDNPDTFGCFFMGMMLPRLDLPERWSAVIPNTGNVLRDVVVNPPCPELPGESMNGLTQQWLTRIAVGSFFDMHLRNGARAESATKFFKVAMSAENPEISLSVPFKR</sequence>
<feature type="transmembrane region" description="Helical" evidence="2">
    <location>
        <begin position="12"/>
        <end position="29"/>
    </location>
</feature>
<dbReference type="SUPFAM" id="SSF53474">
    <property type="entry name" value="alpha/beta-Hydrolases"/>
    <property type="match status" value="1"/>
</dbReference>
<keyword evidence="2" id="KW-1133">Transmembrane helix</keyword>
<comment type="caution">
    <text evidence="4">The sequence shown here is derived from an EMBL/GenBank/DDBJ whole genome shotgun (WGS) entry which is preliminary data.</text>
</comment>
<evidence type="ECO:0000256" key="2">
    <source>
        <dbReference type="SAM" id="Phobius"/>
    </source>
</evidence>
<dbReference type="Gene3D" id="3.40.50.1820">
    <property type="entry name" value="alpha/beta hydrolase"/>
    <property type="match status" value="1"/>
</dbReference>
<keyword evidence="2" id="KW-0812">Transmembrane</keyword>
<organism evidence="4 5">
    <name type="scientific">Arenicella xantha</name>
    <dbReference type="NCBI Taxonomy" id="644221"/>
    <lineage>
        <taxon>Bacteria</taxon>
        <taxon>Pseudomonadati</taxon>
        <taxon>Pseudomonadota</taxon>
        <taxon>Gammaproteobacteria</taxon>
        <taxon>Arenicellales</taxon>
        <taxon>Arenicellaceae</taxon>
        <taxon>Arenicella</taxon>
    </lineage>
</organism>
<protein>
    <submittedName>
        <fullName evidence="4">Putative dienelactone hydrolase</fullName>
    </submittedName>
</protein>
<proteinExistence type="predicted"/>
<feature type="domain" description="PET hydrolase/cutinase-like" evidence="3">
    <location>
        <begin position="81"/>
        <end position="269"/>
    </location>
</feature>
<evidence type="ECO:0000256" key="1">
    <source>
        <dbReference type="ARBA" id="ARBA00022801"/>
    </source>
</evidence>
<dbReference type="EMBL" id="QNRT01000002">
    <property type="protein sequence ID" value="RBP51241.1"/>
    <property type="molecule type" value="Genomic_DNA"/>
</dbReference>
<keyword evidence="2" id="KW-0472">Membrane</keyword>
<dbReference type="Proteomes" id="UP000253083">
    <property type="component" value="Unassembled WGS sequence"/>
</dbReference>
<dbReference type="OrthoDB" id="9814760at2"/>
<name>A0A395JKK8_9GAMM</name>
<dbReference type="InterPro" id="IPR029058">
    <property type="entry name" value="AB_hydrolase_fold"/>
</dbReference>
<evidence type="ECO:0000313" key="4">
    <source>
        <dbReference type="EMBL" id="RBP51241.1"/>
    </source>
</evidence>
<dbReference type="PANTHER" id="PTHR22946:SF9">
    <property type="entry name" value="POLYKETIDE TRANSFERASE AF380"/>
    <property type="match status" value="1"/>
</dbReference>
<dbReference type="InterPro" id="IPR050261">
    <property type="entry name" value="FrsA_esterase"/>
</dbReference>
<dbReference type="InParanoid" id="A0A395JKK8"/>